<reference evidence="1 2" key="1">
    <citation type="journal article" date="2014" name="Agronomy (Basel)">
        <title>A Draft Genome Sequence for Ensete ventricosum, the Drought-Tolerant Tree Against Hunger.</title>
        <authorList>
            <person name="Harrison J."/>
            <person name="Moore K.A."/>
            <person name="Paszkiewicz K."/>
            <person name="Jones T."/>
            <person name="Grant M."/>
            <person name="Ambacheew D."/>
            <person name="Muzemil S."/>
            <person name="Studholme D.J."/>
        </authorList>
    </citation>
    <scope>NUCLEOTIDE SEQUENCE [LARGE SCALE GENOMIC DNA]</scope>
</reference>
<organism evidence="1 2">
    <name type="scientific">Ensete ventricosum</name>
    <name type="common">Abyssinian banana</name>
    <name type="synonym">Musa ensete</name>
    <dbReference type="NCBI Taxonomy" id="4639"/>
    <lineage>
        <taxon>Eukaryota</taxon>
        <taxon>Viridiplantae</taxon>
        <taxon>Streptophyta</taxon>
        <taxon>Embryophyta</taxon>
        <taxon>Tracheophyta</taxon>
        <taxon>Spermatophyta</taxon>
        <taxon>Magnoliopsida</taxon>
        <taxon>Liliopsida</taxon>
        <taxon>Zingiberales</taxon>
        <taxon>Musaceae</taxon>
        <taxon>Ensete</taxon>
    </lineage>
</organism>
<proteinExistence type="predicted"/>
<sequence>MKGVQAGVERFLSRLAVESAQRDSGHKYKRNPTQAVRSRRMLMLSKGCHFDAGSSADLVELSCKIRPFLGWWVPREISPTIKLELFRKVKSGVSCSDAGASFSFD</sequence>
<dbReference type="EMBL" id="AMZH03001173">
    <property type="protein sequence ID" value="RRT80324.1"/>
    <property type="molecule type" value="Genomic_DNA"/>
</dbReference>
<protein>
    <submittedName>
        <fullName evidence="1">Uncharacterized protein</fullName>
    </submittedName>
</protein>
<dbReference type="AlphaFoldDB" id="A0A427AVM8"/>
<evidence type="ECO:0000313" key="1">
    <source>
        <dbReference type="EMBL" id="RRT80324.1"/>
    </source>
</evidence>
<evidence type="ECO:0000313" key="2">
    <source>
        <dbReference type="Proteomes" id="UP000287651"/>
    </source>
</evidence>
<accession>A0A427AVM8</accession>
<comment type="caution">
    <text evidence="1">The sequence shown here is derived from an EMBL/GenBank/DDBJ whole genome shotgun (WGS) entry which is preliminary data.</text>
</comment>
<gene>
    <name evidence="1" type="ORF">B296_00013485</name>
</gene>
<dbReference type="Proteomes" id="UP000287651">
    <property type="component" value="Unassembled WGS sequence"/>
</dbReference>
<name>A0A427AVM8_ENSVE</name>